<dbReference type="STRING" id="699218.HMPREF0889_1453"/>
<gene>
    <name evidence="1" type="ORF">HMPREF0889_1453</name>
</gene>
<protein>
    <submittedName>
        <fullName evidence="1">Uncharacterized protein</fullName>
    </submittedName>
</protein>
<evidence type="ECO:0000313" key="1">
    <source>
        <dbReference type="EMBL" id="EFD94714.1"/>
    </source>
</evidence>
<evidence type="ECO:0000313" key="2">
    <source>
        <dbReference type="Proteomes" id="UP000003242"/>
    </source>
</evidence>
<accession>D3LST0</accession>
<dbReference type="Proteomes" id="UP000003242">
    <property type="component" value="Unassembled WGS sequence"/>
</dbReference>
<organism evidence="1 2">
    <name type="scientific">Megasphaera lornae</name>
    <dbReference type="NCBI Taxonomy" id="1000568"/>
    <lineage>
        <taxon>Bacteria</taxon>
        <taxon>Bacillati</taxon>
        <taxon>Bacillota</taxon>
        <taxon>Negativicutes</taxon>
        <taxon>Veillonellales</taxon>
        <taxon>Veillonellaceae</taxon>
        <taxon>Megasphaera</taxon>
    </lineage>
</organism>
<comment type="caution">
    <text evidence="1">The sequence shown here is derived from an EMBL/GenBank/DDBJ whole genome shotgun (WGS) entry which is preliminary data.</text>
</comment>
<proteinExistence type="predicted"/>
<dbReference type="EMBL" id="ADGP01000005">
    <property type="protein sequence ID" value="EFD94714.1"/>
    <property type="molecule type" value="Genomic_DNA"/>
</dbReference>
<dbReference type="AlphaFoldDB" id="D3LST0"/>
<reference evidence="2" key="1">
    <citation type="submission" date="2009-12" db="EMBL/GenBank/DDBJ databases">
        <title>Sequence of Clostridiales genomosp. BVAB3 str. UPII9-5.</title>
        <authorList>
            <person name="Madupu R."/>
            <person name="Durkin A.S."/>
            <person name="Torralba M."/>
            <person name="Methe B."/>
            <person name="Sutton G.G."/>
            <person name="Strausberg R.L."/>
            <person name="Nelson K.E."/>
        </authorList>
    </citation>
    <scope>NUCLEOTIDE SEQUENCE [LARGE SCALE GENOMIC DNA]</scope>
    <source>
        <strain evidence="2">28L</strain>
    </source>
</reference>
<sequence>MKEVIKTIPVEDGKLYALAGENRYLLADCGAGIEIVEDSEELPVLGKGRVITNRGAALLITFEHKPGFSVNLESVQGFGFQGRVLRQDGIYEKVIFAHCLLASDLDLTEAGECTFEIQCSAEMIKRLRAL</sequence>
<name>D3LST0_9FIRM</name>
<dbReference type="RefSeq" id="WP_009381269.1">
    <property type="nucleotide sequence ID" value="NZ_ADGP01000005.1"/>
</dbReference>
<dbReference type="OrthoDB" id="9960201at2"/>